<proteinExistence type="inferred from homology"/>
<dbReference type="InterPro" id="IPR038765">
    <property type="entry name" value="Papain-like_cys_pep_sf"/>
</dbReference>
<evidence type="ECO:0000313" key="7">
    <source>
        <dbReference type="EMBL" id="KAH0771562.1"/>
    </source>
</evidence>
<dbReference type="InterPro" id="IPR015410">
    <property type="entry name" value="DUF1985"/>
</dbReference>
<feature type="compositionally biased region" description="Acidic residues" evidence="4">
    <location>
        <begin position="93"/>
        <end position="109"/>
    </location>
</feature>
<protein>
    <recommendedName>
        <fullName evidence="9">Ubiquitin-like protease family profile domain-containing protein</fullName>
    </recommendedName>
</protein>
<evidence type="ECO:0000256" key="2">
    <source>
        <dbReference type="ARBA" id="ARBA00022670"/>
    </source>
</evidence>
<feature type="domain" description="Ubiquitin-like protease family profile" evidence="5">
    <location>
        <begin position="631"/>
        <end position="757"/>
    </location>
</feature>
<evidence type="ECO:0000313" key="8">
    <source>
        <dbReference type="Proteomes" id="UP000826656"/>
    </source>
</evidence>
<organism evidence="7 8">
    <name type="scientific">Solanum tuberosum</name>
    <name type="common">Potato</name>
    <dbReference type="NCBI Taxonomy" id="4113"/>
    <lineage>
        <taxon>Eukaryota</taxon>
        <taxon>Viridiplantae</taxon>
        <taxon>Streptophyta</taxon>
        <taxon>Embryophyta</taxon>
        <taxon>Tracheophyta</taxon>
        <taxon>Spermatophyta</taxon>
        <taxon>Magnoliopsida</taxon>
        <taxon>eudicotyledons</taxon>
        <taxon>Gunneridae</taxon>
        <taxon>Pentapetalae</taxon>
        <taxon>asterids</taxon>
        <taxon>lamiids</taxon>
        <taxon>Solanales</taxon>
        <taxon>Solanaceae</taxon>
        <taxon>Solanoideae</taxon>
        <taxon>Solaneae</taxon>
        <taxon>Solanum</taxon>
    </lineage>
</organism>
<feature type="compositionally biased region" description="Basic and acidic residues" evidence="4">
    <location>
        <begin position="75"/>
        <end position="92"/>
    </location>
</feature>
<name>A0ABQ7VSU1_SOLTU</name>
<dbReference type="InterPro" id="IPR003653">
    <property type="entry name" value="Peptidase_C48_C"/>
</dbReference>
<comment type="caution">
    <text evidence="7">The sequence shown here is derived from an EMBL/GenBank/DDBJ whole genome shotgun (WGS) entry which is preliminary data.</text>
</comment>
<dbReference type="SUPFAM" id="SSF54001">
    <property type="entry name" value="Cysteine proteinases"/>
    <property type="match status" value="1"/>
</dbReference>
<feature type="domain" description="DUF1985" evidence="6">
    <location>
        <begin position="123"/>
        <end position="162"/>
    </location>
</feature>
<dbReference type="PANTHER" id="PTHR48449:SF1">
    <property type="entry name" value="DUF1985 DOMAIN-CONTAINING PROTEIN"/>
    <property type="match status" value="1"/>
</dbReference>
<evidence type="ECO:0008006" key="9">
    <source>
        <dbReference type="Google" id="ProtNLM"/>
    </source>
</evidence>
<keyword evidence="2" id="KW-0645">Protease</keyword>
<dbReference type="Pfam" id="PF02902">
    <property type="entry name" value="Peptidase_C48"/>
    <property type="match status" value="1"/>
</dbReference>
<evidence type="ECO:0000259" key="6">
    <source>
        <dbReference type="Pfam" id="PF09331"/>
    </source>
</evidence>
<evidence type="ECO:0000256" key="3">
    <source>
        <dbReference type="ARBA" id="ARBA00022801"/>
    </source>
</evidence>
<accession>A0ABQ7VSU1</accession>
<gene>
    <name evidence="7" type="ORF">KY290_015543</name>
</gene>
<feature type="region of interest" description="Disordered" evidence="4">
    <location>
        <begin position="1"/>
        <end position="110"/>
    </location>
</feature>
<feature type="compositionally biased region" description="Basic and acidic residues" evidence="4">
    <location>
        <begin position="45"/>
        <end position="54"/>
    </location>
</feature>
<comment type="similarity">
    <text evidence="1">Belongs to the peptidase C48 family.</text>
</comment>
<dbReference type="EMBL" id="JAIVGD010000011">
    <property type="protein sequence ID" value="KAH0771562.1"/>
    <property type="molecule type" value="Genomic_DNA"/>
</dbReference>
<keyword evidence="8" id="KW-1185">Reference proteome</keyword>
<dbReference type="PANTHER" id="PTHR48449">
    <property type="entry name" value="DUF1985 DOMAIN-CONTAINING PROTEIN"/>
    <property type="match status" value="1"/>
</dbReference>
<evidence type="ECO:0000256" key="4">
    <source>
        <dbReference type="SAM" id="MobiDB-lite"/>
    </source>
</evidence>
<dbReference type="Proteomes" id="UP000826656">
    <property type="component" value="Unassembled WGS sequence"/>
</dbReference>
<evidence type="ECO:0000259" key="5">
    <source>
        <dbReference type="Pfam" id="PF02902"/>
    </source>
</evidence>
<sequence>MLQYKRKRTGTSSSNPNAKENVESLTAARKRGTTTLQSIGGQPAGEEKSDEKNSKNNSDLSGEEKSDENSNENSSEEKKDGESHGDESSREEQSEESESEQSDEKEEEAVQLPMKLVHGLCLRRIFSEKKKEVWIDYNGLPLCFGINEFAIMTGLRCHSLPPLSQQLAKIGKEGEILVDLVGQSANAAVLIEKMKKKIETHWLKMASKKSVFNSYPWGRVSFDLIISYLLKELDSTKSQYNLHGCPWAFAAWAFEAIPALQRLAKDSSPEKSIPRMIKWMAGTPAYKTNIDPIYQTKEQMQNQVVHPFLFPTNLEKEQIYVQDIESYEDSSDPKIDALKEELALVTAIKLDITVVEEGLEITGGENSVARNYGVERDGDGQIALDTCRSFGGVGRDESYLANLGRGEDTPGVIKTTNVNAFNIDCCCKCETCCDKYETILNEVKSLSTKLDGQQSKRTIYPSYARKSPYTPALKRRLAMISKAKNAMKSRLEVNLYKPLDVEKREIFSVFISKKEEERKMYLNGRFNYQDLVSMTDPYFLFECKHVDEILSLMRKRQIWYPKHYDQTDLILDLNFYNTLYDQYNNLREKSLMDGAPPMHEALTSFEMDGDILKYCKGEIPYPYGRKWNGAKRIYTVMNIKNTHFIALEFLMEKGLIQVYDCNIHMCDEPTFLTLIQPILELWPKLLKQSGMFNHLSEICLNDAWSYERLKNVPSNNSRAACGPYACVFIDHLLTGIDMSCLNDNEVDNFRMKYAVAVLEKELIP</sequence>
<dbReference type="Gene3D" id="3.40.395.10">
    <property type="entry name" value="Adenoviral Proteinase, Chain A"/>
    <property type="match status" value="1"/>
</dbReference>
<reference evidence="7 8" key="1">
    <citation type="journal article" date="2021" name="bioRxiv">
        <title>Chromosome-scale and haplotype-resolved genome assembly of a tetraploid potato cultivar.</title>
        <authorList>
            <person name="Sun H."/>
            <person name="Jiao W.-B."/>
            <person name="Krause K."/>
            <person name="Campoy J.A."/>
            <person name="Goel M."/>
            <person name="Folz-Donahue K."/>
            <person name="Kukat C."/>
            <person name="Huettel B."/>
            <person name="Schneeberger K."/>
        </authorList>
    </citation>
    <scope>NUCLEOTIDE SEQUENCE [LARGE SCALE GENOMIC DNA]</scope>
    <source>
        <strain evidence="7">SolTubOtavaFocal</strain>
        <tissue evidence="7">Leaves</tissue>
    </source>
</reference>
<evidence type="ECO:0000256" key="1">
    <source>
        <dbReference type="ARBA" id="ARBA00005234"/>
    </source>
</evidence>
<dbReference type="Pfam" id="PF09331">
    <property type="entry name" value="DUF1985"/>
    <property type="match status" value="1"/>
</dbReference>
<keyword evidence="3" id="KW-0378">Hydrolase</keyword>